<name>A0AAV7MMB3_PLEWA</name>
<comment type="caution">
    <text evidence="1">The sequence shown here is derived from an EMBL/GenBank/DDBJ whole genome shotgun (WGS) entry which is preliminary data.</text>
</comment>
<dbReference type="EMBL" id="JANPWB010000013">
    <property type="protein sequence ID" value="KAJ1103532.1"/>
    <property type="molecule type" value="Genomic_DNA"/>
</dbReference>
<accession>A0AAV7MMB3</accession>
<dbReference type="AlphaFoldDB" id="A0AAV7MMB3"/>
<keyword evidence="2" id="KW-1185">Reference proteome</keyword>
<organism evidence="1 2">
    <name type="scientific">Pleurodeles waltl</name>
    <name type="common">Iberian ribbed newt</name>
    <dbReference type="NCBI Taxonomy" id="8319"/>
    <lineage>
        <taxon>Eukaryota</taxon>
        <taxon>Metazoa</taxon>
        <taxon>Chordata</taxon>
        <taxon>Craniata</taxon>
        <taxon>Vertebrata</taxon>
        <taxon>Euteleostomi</taxon>
        <taxon>Amphibia</taxon>
        <taxon>Batrachia</taxon>
        <taxon>Caudata</taxon>
        <taxon>Salamandroidea</taxon>
        <taxon>Salamandridae</taxon>
        <taxon>Pleurodelinae</taxon>
        <taxon>Pleurodeles</taxon>
    </lineage>
</organism>
<sequence>MGHGCRKRSTVAVPVRARRSMLLLDVPFLMRHWVGDPSCEPAGTLEWGEREAREGGKDVLEEGPGVSVLCSFRESEADIVSTASVL</sequence>
<evidence type="ECO:0000313" key="1">
    <source>
        <dbReference type="EMBL" id="KAJ1103532.1"/>
    </source>
</evidence>
<protein>
    <submittedName>
        <fullName evidence="1">Uncharacterized protein</fullName>
    </submittedName>
</protein>
<reference evidence="1" key="1">
    <citation type="journal article" date="2022" name="bioRxiv">
        <title>Sequencing and chromosome-scale assembly of the giantPleurodeles waltlgenome.</title>
        <authorList>
            <person name="Brown T."/>
            <person name="Elewa A."/>
            <person name="Iarovenko S."/>
            <person name="Subramanian E."/>
            <person name="Araus A.J."/>
            <person name="Petzold A."/>
            <person name="Susuki M."/>
            <person name="Suzuki K.-i.T."/>
            <person name="Hayashi T."/>
            <person name="Toyoda A."/>
            <person name="Oliveira C."/>
            <person name="Osipova E."/>
            <person name="Leigh N.D."/>
            <person name="Simon A."/>
            <person name="Yun M.H."/>
        </authorList>
    </citation>
    <scope>NUCLEOTIDE SEQUENCE</scope>
    <source>
        <strain evidence="1">20211129_DDA</strain>
        <tissue evidence="1">Liver</tissue>
    </source>
</reference>
<evidence type="ECO:0000313" key="2">
    <source>
        <dbReference type="Proteomes" id="UP001066276"/>
    </source>
</evidence>
<gene>
    <name evidence="1" type="ORF">NDU88_000954</name>
</gene>
<dbReference type="Proteomes" id="UP001066276">
    <property type="component" value="Chromosome 9"/>
</dbReference>
<proteinExistence type="predicted"/>